<dbReference type="EMBL" id="JAATEJ010000004">
    <property type="protein sequence ID" value="NJP43429.1"/>
    <property type="molecule type" value="Genomic_DNA"/>
</dbReference>
<dbReference type="SUPFAM" id="SSF50129">
    <property type="entry name" value="GroES-like"/>
    <property type="match status" value="1"/>
</dbReference>
<dbReference type="Pfam" id="PF13602">
    <property type="entry name" value="ADH_zinc_N_2"/>
    <property type="match status" value="1"/>
</dbReference>
<dbReference type="Gene3D" id="3.90.180.10">
    <property type="entry name" value="Medium-chain alcohol dehydrogenases, catalytic domain"/>
    <property type="match status" value="1"/>
</dbReference>
<evidence type="ECO:0000256" key="1">
    <source>
        <dbReference type="ARBA" id="ARBA00022857"/>
    </source>
</evidence>
<name>A0ABX0ZHW7_9ACTN</name>
<gene>
    <name evidence="4" type="ORF">HCN08_08440</name>
</gene>
<dbReference type="InterPro" id="IPR036291">
    <property type="entry name" value="NAD(P)-bd_dom_sf"/>
</dbReference>
<reference evidence="4 5" key="1">
    <citation type="submission" date="2020-03" db="EMBL/GenBank/DDBJ databases">
        <title>WGS of actinomycetes isolated from Thailand.</title>
        <authorList>
            <person name="Thawai C."/>
        </authorList>
    </citation>
    <scope>NUCLEOTIDE SEQUENCE [LARGE SCALE GENOMIC DNA]</scope>
    <source>
        <strain evidence="4 5">PRB2-1</strain>
    </source>
</reference>
<keyword evidence="2" id="KW-0560">Oxidoreductase</keyword>
<dbReference type="Proteomes" id="UP000734511">
    <property type="component" value="Unassembled WGS sequence"/>
</dbReference>
<sequence>MKAVQATAFGDPSVLTPVELPDPAPGPGQVTIDVSHATVGLIDVYLRQGLFKDRPGLARPPYVPGLEVAGTVRALGEGVDGLAVGEKVVAMAGDGTGGYASVFRSDHRRVVSTEGHALDPALAAAAVPNAVMAHIALTRAISLAEGERVLVHGALGAFAAAFPGIARQLGAARIVGTVRAGRLAQAAATPLPYDEIVDSGDLAGALGDEKFDVVVDPVGGALRTRSLDLLAPSGRLLLVGNASGEWDHTLPSNALWYGNTVVAGFNAGGYVPAHPEAVPEAARAALRAASAGLLTTPVEVLPLAEAARAHEKLESHATTGRLLLAP</sequence>
<dbReference type="InterPro" id="IPR020843">
    <property type="entry name" value="ER"/>
</dbReference>
<keyword evidence="5" id="KW-1185">Reference proteome</keyword>
<keyword evidence="1" id="KW-0521">NADP</keyword>
<dbReference type="PANTHER" id="PTHR48106">
    <property type="entry name" value="QUINONE OXIDOREDUCTASE PIG3-RELATED"/>
    <property type="match status" value="1"/>
</dbReference>
<dbReference type="Pfam" id="PF08240">
    <property type="entry name" value="ADH_N"/>
    <property type="match status" value="1"/>
</dbReference>
<dbReference type="InterPro" id="IPR011032">
    <property type="entry name" value="GroES-like_sf"/>
</dbReference>
<dbReference type="PANTHER" id="PTHR48106:SF13">
    <property type="entry name" value="QUINONE OXIDOREDUCTASE-RELATED"/>
    <property type="match status" value="1"/>
</dbReference>
<evidence type="ECO:0000259" key="3">
    <source>
        <dbReference type="SMART" id="SM00829"/>
    </source>
</evidence>
<evidence type="ECO:0000256" key="2">
    <source>
        <dbReference type="ARBA" id="ARBA00023002"/>
    </source>
</evidence>
<organism evidence="4 5">
    <name type="scientific">Actinacidiphila epipremni</name>
    <dbReference type="NCBI Taxonomy" id="2053013"/>
    <lineage>
        <taxon>Bacteria</taxon>
        <taxon>Bacillati</taxon>
        <taxon>Actinomycetota</taxon>
        <taxon>Actinomycetes</taxon>
        <taxon>Kitasatosporales</taxon>
        <taxon>Streptomycetaceae</taxon>
        <taxon>Actinacidiphila</taxon>
    </lineage>
</organism>
<protein>
    <submittedName>
        <fullName evidence="4">Zinc-binding dehydrogenase</fullName>
    </submittedName>
</protein>
<proteinExistence type="predicted"/>
<evidence type="ECO:0000313" key="4">
    <source>
        <dbReference type="EMBL" id="NJP43429.1"/>
    </source>
</evidence>
<dbReference type="SMART" id="SM00829">
    <property type="entry name" value="PKS_ER"/>
    <property type="match status" value="1"/>
</dbReference>
<evidence type="ECO:0000313" key="5">
    <source>
        <dbReference type="Proteomes" id="UP000734511"/>
    </source>
</evidence>
<feature type="domain" description="Enoyl reductase (ER)" evidence="3">
    <location>
        <begin position="10"/>
        <end position="324"/>
    </location>
</feature>
<accession>A0ABX0ZHW7</accession>
<dbReference type="SUPFAM" id="SSF51735">
    <property type="entry name" value="NAD(P)-binding Rossmann-fold domains"/>
    <property type="match status" value="1"/>
</dbReference>
<comment type="caution">
    <text evidence="4">The sequence shown here is derived from an EMBL/GenBank/DDBJ whole genome shotgun (WGS) entry which is preliminary data.</text>
</comment>
<dbReference type="Gene3D" id="3.40.50.720">
    <property type="entry name" value="NAD(P)-binding Rossmann-like Domain"/>
    <property type="match status" value="1"/>
</dbReference>
<dbReference type="InterPro" id="IPR013154">
    <property type="entry name" value="ADH-like_N"/>
</dbReference>